<dbReference type="KEGG" id="gsl:Gasu_56850"/>
<protein>
    <submittedName>
        <fullName evidence="1">Uncharacterized protein</fullName>
    </submittedName>
</protein>
<reference evidence="2" key="1">
    <citation type="journal article" date="2013" name="Science">
        <title>Gene transfer from bacteria and archaea facilitated evolution of an extremophilic eukaryote.</title>
        <authorList>
            <person name="Schonknecht G."/>
            <person name="Chen W.H."/>
            <person name="Ternes C.M."/>
            <person name="Barbier G.G."/>
            <person name="Shrestha R.P."/>
            <person name="Stanke M."/>
            <person name="Brautigam A."/>
            <person name="Baker B.J."/>
            <person name="Banfield J.F."/>
            <person name="Garavito R.M."/>
            <person name="Carr K."/>
            <person name="Wilkerson C."/>
            <person name="Rensing S.A."/>
            <person name="Gagneul D."/>
            <person name="Dickenson N.E."/>
            <person name="Oesterhelt C."/>
            <person name="Lercher M.J."/>
            <person name="Weber A.P."/>
        </authorList>
    </citation>
    <scope>NUCLEOTIDE SEQUENCE [LARGE SCALE GENOMIC DNA]</scope>
    <source>
        <strain evidence="2">074W</strain>
    </source>
</reference>
<dbReference type="EMBL" id="KB454544">
    <property type="protein sequence ID" value="EME26677.1"/>
    <property type="molecule type" value="Genomic_DNA"/>
</dbReference>
<dbReference type="OrthoDB" id="414039at2759"/>
<dbReference type="OMA" id="ACHAMEE"/>
<keyword evidence="2" id="KW-1185">Reference proteome</keyword>
<dbReference type="SUPFAM" id="SSF48371">
    <property type="entry name" value="ARM repeat"/>
    <property type="match status" value="1"/>
</dbReference>
<sequence length="562" mass="64383">MEWRTDLVCKEESFRFSETCIRLAQVSESRLRSLVGKQLAELVSIFGTDIFTLIYFSVLEIAKKALSDNYTEPEPKPEKEGCLQSNLSVLTESRIVNCLETSLEAIAAILKSLEGPPSNNVSFQKELLSFLHQCYGHSNRFVREACQHVMHPTLETFQSELDSVEPEIVDIVAKIIASGMEDNWSQVRFAASLNCRLFLLLLKSRKCQYFSILLPRLRLNCHYAAEGVKSYSLESWKLILQNDGLKTLSELAESFFDYYISQTLAENHSVREAACHAMEEAVERLPFEALERHIKEVIQSLFFCIQDESWPVRDCASVVCGSVTAKYPKQVQESIEMEKLVELWKNALTDNISSVRENSAIALVKACEALDNHVSLNYDTLFEYCSQLMLRVKEQPKNPERYGLRKTLQDTQFGAAHKLAHDNDREIHVEQTMYSCGSLAPKLKGGHSCDRRNRRTKEPWEESDGGLRLWRLLFLKRPKEACALIPLSVEIFEHLEFAKASYLLDTFWSVMGDILGYLDKESVKPYLSILMEQVQIAKRSEYPALEKNAQIAFRKLERLLQS</sequence>
<dbReference type="GeneID" id="17085637"/>
<dbReference type="Proteomes" id="UP000030680">
    <property type="component" value="Unassembled WGS sequence"/>
</dbReference>
<evidence type="ECO:0000313" key="2">
    <source>
        <dbReference type="Proteomes" id="UP000030680"/>
    </source>
</evidence>
<proteinExistence type="predicted"/>
<evidence type="ECO:0000313" key="1">
    <source>
        <dbReference type="EMBL" id="EME26677.1"/>
    </source>
</evidence>
<accession>M2X9X5</accession>
<dbReference type="RefSeq" id="XP_005703197.1">
    <property type="nucleotide sequence ID" value="XM_005703140.1"/>
</dbReference>
<dbReference type="InterPro" id="IPR016024">
    <property type="entry name" value="ARM-type_fold"/>
</dbReference>
<dbReference type="eggNOG" id="ENOG502QSBS">
    <property type="taxonomic scope" value="Eukaryota"/>
</dbReference>
<dbReference type="Gene3D" id="1.25.10.10">
    <property type="entry name" value="Leucine-rich Repeat Variant"/>
    <property type="match status" value="1"/>
</dbReference>
<dbReference type="AlphaFoldDB" id="M2X9X5"/>
<name>M2X9X5_GALSU</name>
<dbReference type="InterPro" id="IPR011989">
    <property type="entry name" value="ARM-like"/>
</dbReference>
<organism evidence="1 2">
    <name type="scientific">Galdieria sulphuraria</name>
    <name type="common">Red alga</name>
    <dbReference type="NCBI Taxonomy" id="130081"/>
    <lineage>
        <taxon>Eukaryota</taxon>
        <taxon>Rhodophyta</taxon>
        <taxon>Bangiophyceae</taxon>
        <taxon>Galdieriales</taxon>
        <taxon>Galdieriaceae</taxon>
        <taxon>Galdieria</taxon>
    </lineage>
</organism>
<dbReference type="Gramene" id="EME26677">
    <property type="protein sequence ID" value="EME26677"/>
    <property type="gene ID" value="Gasu_56850"/>
</dbReference>
<gene>
    <name evidence="1" type="ORF">Gasu_56850</name>
</gene>